<dbReference type="AlphaFoldDB" id="A0A815AJP3"/>
<proteinExistence type="predicted"/>
<organism evidence="1 2">
    <name type="scientific">Rotaria sordida</name>
    <dbReference type="NCBI Taxonomy" id="392033"/>
    <lineage>
        <taxon>Eukaryota</taxon>
        <taxon>Metazoa</taxon>
        <taxon>Spiralia</taxon>
        <taxon>Gnathifera</taxon>
        <taxon>Rotifera</taxon>
        <taxon>Eurotatoria</taxon>
        <taxon>Bdelloidea</taxon>
        <taxon>Philodinida</taxon>
        <taxon>Philodinidae</taxon>
        <taxon>Rotaria</taxon>
    </lineage>
</organism>
<reference evidence="1" key="1">
    <citation type="submission" date="2021-02" db="EMBL/GenBank/DDBJ databases">
        <authorList>
            <person name="Nowell W R."/>
        </authorList>
    </citation>
    <scope>NUCLEOTIDE SEQUENCE</scope>
</reference>
<dbReference type="EMBL" id="CAJNOT010001854">
    <property type="protein sequence ID" value="CAF1256697.1"/>
    <property type="molecule type" value="Genomic_DNA"/>
</dbReference>
<dbReference type="Proteomes" id="UP000663864">
    <property type="component" value="Unassembled WGS sequence"/>
</dbReference>
<sequence>MNIIKYFILSSCRRVLLRILRWLSIYRLVVFHLNYCCFHSANIIVSLTSTPQRFHYELSFTIHSLLSQTILPKEIRIYLSPTITIIKNKNLTLNHLKMHIKKFHSSIIIEKLFDKLVRIYFEDEDYGPATKFLPILKEFHLLSTNSSKLQAIMICDDDHYYHPHTISLLLKYSDKYKNSIIGLRGWRIRDDLTWGVSGREELAYHIIESFRLSEIYRIGIVTANHAYLIRPSFFDSHIYLDFKQVSDDIRHVDDIWLNGHASKRNITRLVIPTCCFSISVTKTHELENYFNKHQFTRLVANNNALKWFNKSWEKDLWYKFYGQNRPKDCNSWIKIYRQWINIILRLKFIIYVGFI</sequence>
<dbReference type="InterPro" id="IPR029044">
    <property type="entry name" value="Nucleotide-diphossugar_trans"/>
</dbReference>
<name>A0A815AJP3_9BILA</name>
<protein>
    <submittedName>
        <fullName evidence="1">Uncharacterized protein</fullName>
    </submittedName>
</protein>
<evidence type="ECO:0000313" key="2">
    <source>
        <dbReference type="Proteomes" id="UP000663864"/>
    </source>
</evidence>
<gene>
    <name evidence="1" type="ORF">ZHD862_LOCUS25680</name>
</gene>
<accession>A0A815AJP3</accession>
<dbReference type="SUPFAM" id="SSF53448">
    <property type="entry name" value="Nucleotide-diphospho-sugar transferases"/>
    <property type="match status" value="1"/>
</dbReference>
<evidence type="ECO:0000313" key="1">
    <source>
        <dbReference type="EMBL" id="CAF1256697.1"/>
    </source>
</evidence>
<comment type="caution">
    <text evidence="1">The sequence shown here is derived from an EMBL/GenBank/DDBJ whole genome shotgun (WGS) entry which is preliminary data.</text>
</comment>